<accession>Q1YYR9</accession>
<evidence type="ECO:0000313" key="1">
    <source>
        <dbReference type="EMBL" id="EAS41370.1"/>
    </source>
</evidence>
<dbReference type="HOGENOM" id="CLU_3064594_0_0_6"/>
<organism evidence="1 2">
    <name type="scientific">Photobacterium profundum 3TCK</name>
    <dbReference type="NCBI Taxonomy" id="314280"/>
    <lineage>
        <taxon>Bacteria</taxon>
        <taxon>Pseudomonadati</taxon>
        <taxon>Pseudomonadota</taxon>
        <taxon>Gammaproteobacteria</taxon>
        <taxon>Vibrionales</taxon>
        <taxon>Vibrionaceae</taxon>
        <taxon>Photobacterium</taxon>
    </lineage>
</organism>
<dbReference type="EMBL" id="AAPH01000035">
    <property type="protein sequence ID" value="EAS41370.1"/>
    <property type="molecule type" value="Genomic_DNA"/>
</dbReference>
<protein>
    <submittedName>
        <fullName evidence="1">Uncharacterized protein</fullName>
    </submittedName>
</protein>
<name>Q1YYR9_9GAMM</name>
<dbReference type="AlphaFoldDB" id="Q1YYR9"/>
<dbReference type="Proteomes" id="UP000003789">
    <property type="component" value="Unassembled WGS sequence"/>
</dbReference>
<dbReference type="AntiFam" id="ANF00011">
    <property type="entry name" value="tRNA translation"/>
</dbReference>
<reference evidence="1 2" key="1">
    <citation type="submission" date="2006-03" db="EMBL/GenBank/DDBJ databases">
        <authorList>
            <person name="Bartlett D.H."/>
            <person name="Valle G."/>
            <person name="Lauro F.M."/>
            <person name="Vezzi A."/>
            <person name="Simonato F."/>
            <person name="Eloe E."/>
            <person name="Vitulo N."/>
            <person name="Stratton T.K."/>
            <person name="D'angelo M."/>
            <person name="Ferriera S."/>
            <person name="Johnson J."/>
            <person name="Kravitz S."/>
            <person name="Beeson K."/>
            <person name="Sutton G."/>
            <person name="Rogers Y."/>
            <person name="Friedman R."/>
            <person name="Frazier M."/>
            <person name="Venter J.C."/>
        </authorList>
    </citation>
    <scope>NUCLEOTIDE SEQUENCE [LARGE SCALE GENOMIC DNA]</scope>
    <source>
        <strain evidence="1 2">3TCK</strain>
    </source>
</reference>
<proteinExistence type="predicted"/>
<sequence length="53" mass="5910">MAENLLIFSLIADSKKAHIFRYEPSLIWQGWRDSNSQHADLESAALPVGATPL</sequence>
<evidence type="ECO:0000313" key="2">
    <source>
        <dbReference type="Proteomes" id="UP000003789"/>
    </source>
</evidence>
<comment type="caution">
    <text evidence="1">The sequence shown here is derived from an EMBL/GenBank/DDBJ whole genome shotgun (WGS) entry which is preliminary data.</text>
</comment>
<gene>
    <name evidence="1" type="ORF">P3TCK_25630</name>
</gene>